<dbReference type="SUPFAM" id="SSF82171">
    <property type="entry name" value="DPP6 N-terminal domain-like"/>
    <property type="match status" value="1"/>
</dbReference>
<reference evidence="1 2" key="1">
    <citation type="submission" date="2020-08" db="EMBL/GenBank/DDBJ databases">
        <title>Genomic Encyclopedia of Type Strains, Phase IV (KMG-IV): sequencing the most valuable type-strain genomes for metagenomic binning, comparative biology and taxonomic classification.</title>
        <authorList>
            <person name="Goeker M."/>
        </authorList>
    </citation>
    <scope>NUCLEOTIDE SEQUENCE [LARGE SCALE GENOMIC DNA]</scope>
    <source>
        <strain evidence="1 2">DSM 23562</strain>
    </source>
</reference>
<name>A0A7W9SNX2_ARMRO</name>
<evidence type="ECO:0000313" key="1">
    <source>
        <dbReference type="EMBL" id="MBB6049614.1"/>
    </source>
</evidence>
<accession>A0A7W9SNX2</accession>
<evidence type="ECO:0000313" key="2">
    <source>
        <dbReference type="Proteomes" id="UP000520814"/>
    </source>
</evidence>
<gene>
    <name evidence="1" type="ORF">HNQ39_001376</name>
</gene>
<protein>
    <submittedName>
        <fullName evidence="1">Uncharacterized protein</fullName>
    </submittedName>
</protein>
<proteinExistence type="predicted"/>
<dbReference type="RefSeq" id="WP_184193212.1">
    <property type="nucleotide sequence ID" value="NZ_JACHGW010000001.1"/>
</dbReference>
<comment type="caution">
    <text evidence="1">The sequence shown here is derived from an EMBL/GenBank/DDBJ whole genome shotgun (WGS) entry which is preliminary data.</text>
</comment>
<sequence>MQETKPLPKRKWVPSGLIRSKELSELSGLAASRRYPGIFWGHNDSGDSSRFFALRADGSVVAEIEVRDAKNHDWEDIALDGKTLYIADMGNNDNKRDNLCVYKLDEPNPSRGDQKVDATKLRVAYPDQSEFPPKKEAWRFDCEAAFVFRGKLHVLTKQRAAGMRFLPLDNTTLYRLDQEDTEKVNVLTKLDSRTQLGGWVTAADLSPDGKTLAVLTHLVASVWLFDVRGATDKLLTKPLQRILLDDAKQCEALCFSDNQTLLLGNEQRELFSLSLAVR</sequence>
<dbReference type="EMBL" id="JACHGW010000001">
    <property type="protein sequence ID" value="MBB6049614.1"/>
    <property type="molecule type" value="Genomic_DNA"/>
</dbReference>
<keyword evidence="2" id="KW-1185">Reference proteome</keyword>
<dbReference type="AlphaFoldDB" id="A0A7W9SNX2"/>
<dbReference type="Proteomes" id="UP000520814">
    <property type="component" value="Unassembled WGS sequence"/>
</dbReference>
<organism evidence="1 2">
    <name type="scientific">Armatimonas rosea</name>
    <dbReference type="NCBI Taxonomy" id="685828"/>
    <lineage>
        <taxon>Bacteria</taxon>
        <taxon>Bacillati</taxon>
        <taxon>Armatimonadota</taxon>
        <taxon>Armatimonadia</taxon>
        <taxon>Armatimonadales</taxon>
        <taxon>Armatimonadaceae</taxon>
        <taxon>Armatimonas</taxon>
    </lineage>
</organism>